<dbReference type="InterPro" id="IPR035897">
    <property type="entry name" value="Toll_tir_struct_dom_sf"/>
</dbReference>
<protein>
    <submittedName>
        <fullName evidence="2">Toll/interleukin-1 receptor domain-containing protein</fullName>
    </submittedName>
</protein>
<dbReference type="AlphaFoldDB" id="A0A952KFP9"/>
<proteinExistence type="predicted"/>
<sequence length="508" mass="55471">MSDPKNVLLSYAGDSQAFVDAFCEQLFDIGGRLRRVEARIDDITPGMDIIAEIGQRVASADVIISFICENYGRHPAAHDLRIAAQRRSRNCGGWPIVVPIILGLDGQAWWERFQQEVPEEAALRNIADKPFFRPGTNAWILPDVDGIRAIHGLRDWLCTMGAPPPPQQPAPVPPPPLLPDAMARIILLGHPTHSLPEAVGRAVGQAADALAAAGVPVTTWPDGWESAGAPAGDAAAEQARAVFLQPLAAADAAASAKSPSRTANYLANALGEAARPRIGAAPIVLWLPEGEQQQEFALGAGQRGGDNPAFRTDAAPALADWLCRRFGFGRHGPVMACEEIEISPLTSGRLRPADARRQIVEELDEMVYGVPPPEDRLSVWFTASQFEHYFRSVADKRPVLMAHDLKMPIPAMQGGLNPVHQLIGKFRTLQAKADQILREMKLTPDDVFWIACITAETTVVPPSVRLPNPSVDRWHMLRVERHDADFAVEENSRQLVSDRLQSWMGSRA</sequence>
<dbReference type="SUPFAM" id="SSF52200">
    <property type="entry name" value="Toll/Interleukin receptor TIR domain"/>
    <property type="match status" value="1"/>
</dbReference>
<evidence type="ECO:0000259" key="1">
    <source>
        <dbReference type="Pfam" id="PF13676"/>
    </source>
</evidence>
<evidence type="ECO:0000313" key="2">
    <source>
        <dbReference type="EMBL" id="MBW8728513.1"/>
    </source>
</evidence>
<dbReference type="GO" id="GO:0007165">
    <property type="term" value="P:signal transduction"/>
    <property type="evidence" value="ECO:0007669"/>
    <property type="project" value="InterPro"/>
</dbReference>
<comment type="caution">
    <text evidence="2">The sequence shown here is derived from an EMBL/GenBank/DDBJ whole genome shotgun (WGS) entry which is preliminary data.</text>
</comment>
<dbReference type="EMBL" id="JAEKLZ010000418">
    <property type="protein sequence ID" value="MBW8728513.1"/>
    <property type="molecule type" value="Genomic_DNA"/>
</dbReference>
<keyword evidence="2" id="KW-0675">Receptor</keyword>
<accession>A0A952KFP9</accession>
<organism evidence="2 3">
    <name type="scientific">Inquilinus limosus</name>
    <dbReference type="NCBI Taxonomy" id="171674"/>
    <lineage>
        <taxon>Bacteria</taxon>
        <taxon>Pseudomonadati</taxon>
        <taxon>Pseudomonadota</taxon>
        <taxon>Alphaproteobacteria</taxon>
        <taxon>Rhodospirillales</taxon>
        <taxon>Rhodospirillaceae</taxon>
        <taxon>Inquilinus</taxon>
    </lineage>
</organism>
<dbReference type="Proteomes" id="UP000700706">
    <property type="component" value="Unassembled WGS sequence"/>
</dbReference>
<dbReference type="Pfam" id="PF13676">
    <property type="entry name" value="TIR_2"/>
    <property type="match status" value="1"/>
</dbReference>
<reference evidence="2" key="1">
    <citation type="submission" date="2020-06" db="EMBL/GenBank/DDBJ databases">
        <title>Stable isotope informed genome-resolved metagenomics uncovers potential trophic interactions in rhizosphere soil.</title>
        <authorList>
            <person name="Starr E.P."/>
            <person name="Shi S."/>
            <person name="Blazewicz S.J."/>
            <person name="Koch B.J."/>
            <person name="Probst A.J."/>
            <person name="Hungate B.A."/>
            <person name="Pett-Ridge J."/>
            <person name="Firestone M.K."/>
            <person name="Banfield J.F."/>
        </authorList>
    </citation>
    <scope>NUCLEOTIDE SEQUENCE</scope>
    <source>
        <strain evidence="2">YM_69_17</strain>
    </source>
</reference>
<gene>
    <name evidence="2" type="ORF">JF625_25640</name>
</gene>
<feature type="domain" description="TIR" evidence="1">
    <location>
        <begin position="7"/>
        <end position="103"/>
    </location>
</feature>
<dbReference type="InterPro" id="IPR000157">
    <property type="entry name" value="TIR_dom"/>
</dbReference>
<name>A0A952KFP9_9PROT</name>
<evidence type="ECO:0000313" key="3">
    <source>
        <dbReference type="Proteomes" id="UP000700706"/>
    </source>
</evidence>